<dbReference type="EMBL" id="JBBWRZ010000001">
    <property type="protein sequence ID" value="KAK8246883.1"/>
    <property type="molecule type" value="Genomic_DNA"/>
</dbReference>
<dbReference type="InterPro" id="IPR029164">
    <property type="entry name" value="PIG-Y"/>
</dbReference>
<dbReference type="Proteomes" id="UP001492380">
    <property type="component" value="Unassembled WGS sequence"/>
</dbReference>
<feature type="compositionally biased region" description="Low complexity" evidence="1">
    <location>
        <begin position="169"/>
        <end position="184"/>
    </location>
</feature>
<feature type="compositionally biased region" description="Polar residues" evidence="1">
    <location>
        <begin position="33"/>
        <end position="44"/>
    </location>
</feature>
<feature type="transmembrane region" description="Helical" evidence="2">
    <location>
        <begin position="279"/>
        <end position="307"/>
    </location>
</feature>
<dbReference type="PANTHER" id="PTHR39400">
    <property type="entry name" value="YALI0E29227P"/>
    <property type="match status" value="1"/>
</dbReference>
<feature type="compositionally biased region" description="Polar residues" evidence="1">
    <location>
        <begin position="78"/>
        <end position="95"/>
    </location>
</feature>
<evidence type="ECO:0000313" key="3">
    <source>
        <dbReference type="EMBL" id="KAK8246883.1"/>
    </source>
</evidence>
<organism evidence="3 4">
    <name type="scientific">Phyllosticta capitalensis</name>
    <dbReference type="NCBI Taxonomy" id="121624"/>
    <lineage>
        <taxon>Eukaryota</taxon>
        <taxon>Fungi</taxon>
        <taxon>Dikarya</taxon>
        <taxon>Ascomycota</taxon>
        <taxon>Pezizomycotina</taxon>
        <taxon>Dothideomycetes</taxon>
        <taxon>Dothideomycetes incertae sedis</taxon>
        <taxon>Botryosphaeriales</taxon>
        <taxon>Phyllostictaceae</taxon>
        <taxon>Phyllosticta</taxon>
    </lineage>
</organism>
<evidence type="ECO:0000256" key="2">
    <source>
        <dbReference type="SAM" id="Phobius"/>
    </source>
</evidence>
<evidence type="ECO:0000256" key="1">
    <source>
        <dbReference type="SAM" id="MobiDB-lite"/>
    </source>
</evidence>
<keyword evidence="2" id="KW-1133">Transmembrane helix</keyword>
<dbReference type="Pfam" id="PF15159">
    <property type="entry name" value="PIG-Y"/>
    <property type="match status" value="1"/>
</dbReference>
<name>A0ABR1Z3B1_9PEZI</name>
<feature type="transmembrane region" description="Helical" evidence="2">
    <location>
        <begin position="327"/>
        <end position="351"/>
    </location>
</feature>
<sequence length="366" mass="40063">MDQTAKGPTTGSADDFDVQFKTSRSGHGGDIKSPTSGHGRTLSGNLLSKLPFLRSSCEDLPLPLPLPAEARKEEAPPTGTTPKRITPSTHLQAVRQTVGRRRKGSLRKTALLGTGRQRSNDSQRMASSLKDNLASSQPAAPESQQQQQQQTQQSTTHYPPRPFTYSNPSATSSSESGWSAPSKAMSPDQEPSRPVLASPISSPVSNPYASTTDDDNDSLPYTSRPPIPTHLSSSYFPPGSVQRRRSTKTITPATRHSSPLALPPATLDIDEWDYSETEWWGWVVVIVTWVVFVVGMGSCMEVWSWAWDVGETPYAPPELEDDPTLPIVGYYPALMVLTAVMAWVWVVIAWVGMKYFRHAKVVGEES</sequence>
<comment type="caution">
    <text evidence="3">The sequence shown here is derived from an EMBL/GenBank/DDBJ whole genome shotgun (WGS) entry which is preliminary data.</text>
</comment>
<feature type="compositionally biased region" description="Polar residues" evidence="1">
    <location>
        <begin position="199"/>
        <end position="211"/>
    </location>
</feature>
<protein>
    <submittedName>
        <fullName evidence="3">Uncharacterized protein</fullName>
    </submittedName>
</protein>
<feature type="region of interest" description="Disordered" evidence="1">
    <location>
        <begin position="1"/>
        <end position="44"/>
    </location>
</feature>
<gene>
    <name evidence="3" type="ORF">HDK90DRAFT_472998</name>
</gene>
<keyword evidence="2" id="KW-0472">Membrane</keyword>
<feature type="compositionally biased region" description="Polar residues" evidence="1">
    <location>
        <begin position="116"/>
        <end position="130"/>
    </location>
</feature>
<feature type="compositionally biased region" description="Low complexity" evidence="1">
    <location>
        <begin position="134"/>
        <end position="156"/>
    </location>
</feature>
<keyword evidence="4" id="KW-1185">Reference proteome</keyword>
<dbReference type="PANTHER" id="PTHR39400:SF1">
    <property type="entry name" value="PIG-P DOMAIN-CONTAINING PROTEIN"/>
    <property type="match status" value="1"/>
</dbReference>
<proteinExistence type="predicted"/>
<keyword evidence="2" id="KW-0812">Transmembrane</keyword>
<feature type="compositionally biased region" description="Polar residues" evidence="1">
    <location>
        <begin position="1"/>
        <end position="12"/>
    </location>
</feature>
<feature type="region of interest" description="Disordered" evidence="1">
    <location>
        <begin position="57"/>
        <end position="257"/>
    </location>
</feature>
<feature type="compositionally biased region" description="Polar residues" evidence="1">
    <location>
        <begin position="248"/>
        <end position="257"/>
    </location>
</feature>
<reference evidence="3 4" key="1">
    <citation type="submission" date="2024-04" db="EMBL/GenBank/DDBJ databases">
        <title>Phyllosticta paracitricarpa is synonymous to the EU quarantine fungus P. citricarpa based on phylogenomic analyses.</title>
        <authorList>
            <consortium name="Lawrence Berkeley National Laboratory"/>
            <person name="Van Ingen-Buijs V.A."/>
            <person name="Van Westerhoven A.C."/>
            <person name="Haridas S."/>
            <person name="Skiadas P."/>
            <person name="Martin F."/>
            <person name="Groenewald J.Z."/>
            <person name="Crous P.W."/>
            <person name="Seidl M.F."/>
        </authorList>
    </citation>
    <scope>NUCLEOTIDE SEQUENCE [LARGE SCALE GENOMIC DNA]</scope>
    <source>
        <strain evidence="3 4">CBS 123374</strain>
    </source>
</reference>
<accession>A0ABR1Z3B1</accession>
<evidence type="ECO:0000313" key="4">
    <source>
        <dbReference type="Proteomes" id="UP001492380"/>
    </source>
</evidence>